<dbReference type="GO" id="GO:0000978">
    <property type="term" value="F:RNA polymerase II cis-regulatory region sequence-specific DNA binding"/>
    <property type="evidence" value="ECO:0007669"/>
    <property type="project" value="TreeGrafter"/>
</dbReference>
<evidence type="ECO:0000256" key="5">
    <source>
        <dbReference type="ARBA" id="ARBA00023163"/>
    </source>
</evidence>
<keyword evidence="3" id="KW-0805">Transcription regulation</keyword>
<evidence type="ECO:0000259" key="9">
    <source>
        <dbReference type="PROSITE" id="PS50039"/>
    </source>
</evidence>
<evidence type="ECO:0000256" key="2">
    <source>
        <dbReference type="ARBA" id="ARBA00022794"/>
    </source>
</evidence>
<dbReference type="PROSITE" id="PS00658">
    <property type="entry name" value="FORK_HEAD_2"/>
    <property type="match status" value="1"/>
</dbReference>
<evidence type="ECO:0000256" key="3">
    <source>
        <dbReference type="ARBA" id="ARBA00023015"/>
    </source>
</evidence>
<dbReference type="InterPro" id="IPR047512">
    <property type="entry name" value="FH_FOXJ1"/>
</dbReference>
<dbReference type="GeneID" id="128635365"/>
<dbReference type="SUPFAM" id="SSF46785">
    <property type="entry name" value="Winged helix' DNA-binding domain"/>
    <property type="match status" value="1"/>
</dbReference>
<keyword evidence="4 8" id="KW-0238">DNA-binding</keyword>
<reference evidence="11" key="2">
    <citation type="submission" date="2025-08" db="UniProtKB">
        <authorList>
            <consortium name="RefSeq"/>
        </authorList>
    </citation>
    <scope>IDENTIFICATION</scope>
    <source>
        <tissue evidence="11">Blood</tissue>
    </source>
</reference>
<evidence type="ECO:0000313" key="11">
    <source>
        <dbReference type="RefSeq" id="XP_053543977.1"/>
    </source>
</evidence>
<dbReference type="Gene3D" id="1.10.10.10">
    <property type="entry name" value="Winged helix-like DNA-binding domain superfamily/Winged helix DNA-binding domain"/>
    <property type="match status" value="1"/>
</dbReference>
<feature type="DNA-binding region" description="Fork-head" evidence="8">
    <location>
        <begin position="98"/>
        <end position="192"/>
    </location>
</feature>
<dbReference type="PANTHER" id="PTHR46805">
    <property type="entry name" value="FORKHEAD BOX PROTEIN J1"/>
    <property type="match status" value="1"/>
</dbReference>
<dbReference type="PRINTS" id="PR00053">
    <property type="entry name" value="FORKHEAD"/>
</dbReference>
<dbReference type="InterPro" id="IPR001766">
    <property type="entry name" value="Fork_head_dom"/>
</dbReference>
<gene>
    <name evidence="11" type="primary">LOC128635365</name>
</gene>
<dbReference type="InterPro" id="IPR036388">
    <property type="entry name" value="WH-like_DNA-bd_sf"/>
</dbReference>
<comment type="subcellular location">
    <subcellularLocation>
        <location evidence="1 8">Nucleus</location>
    </subcellularLocation>
</comment>
<feature type="domain" description="Fork-head" evidence="9">
    <location>
        <begin position="98"/>
        <end position="192"/>
    </location>
</feature>
<evidence type="ECO:0000256" key="6">
    <source>
        <dbReference type="ARBA" id="ARBA00023242"/>
    </source>
</evidence>
<dbReference type="GO" id="GO:0060271">
    <property type="term" value="P:cilium assembly"/>
    <property type="evidence" value="ECO:0007669"/>
    <property type="project" value="UniProtKB-ARBA"/>
</dbReference>
<dbReference type="KEGG" id="ipu:128635365"/>
<keyword evidence="5" id="KW-0804">Transcription</keyword>
<dbReference type="GO" id="GO:0005634">
    <property type="term" value="C:nucleus"/>
    <property type="evidence" value="ECO:0007669"/>
    <property type="project" value="UniProtKB-SubCell"/>
</dbReference>
<dbReference type="RefSeq" id="XP_053543977.1">
    <property type="nucleotide sequence ID" value="XM_053688002.1"/>
</dbReference>
<dbReference type="PANTHER" id="PTHR46805:SF2">
    <property type="entry name" value="FORKHEAD BOX PROTEIN J1-A"/>
    <property type="match status" value="1"/>
</dbReference>
<dbReference type="AlphaFoldDB" id="A0A9F7TRY7"/>
<dbReference type="CDD" id="cd20023">
    <property type="entry name" value="FH_FOXJ1"/>
    <property type="match status" value="1"/>
</dbReference>
<keyword evidence="6 8" id="KW-0539">Nucleus</keyword>
<dbReference type="InterPro" id="IPR047513">
    <property type="entry name" value="FOXJ1"/>
</dbReference>
<organism evidence="10 11">
    <name type="scientific">Ictalurus punctatus</name>
    <name type="common">Channel catfish</name>
    <name type="synonym">Silurus punctatus</name>
    <dbReference type="NCBI Taxonomy" id="7998"/>
    <lineage>
        <taxon>Eukaryota</taxon>
        <taxon>Metazoa</taxon>
        <taxon>Chordata</taxon>
        <taxon>Craniata</taxon>
        <taxon>Vertebrata</taxon>
        <taxon>Euteleostomi</taxon>
        <taxon>Actinopterygii</taxon>
        <taxon>Neopterygii</taxon>
        <taxon>Teleostei</taxon>
        <taxon>Ostariophysi</taxon>
        <taxon>Siluriformes</taxon>
        <taxon>Ictaluridae</taxon>
        <taxon>Ictalurus</taxon>
    </lineage>
</organism>
<dbReference type="SMART" id="SM00339">
    <property type="entry name" value="FH"/>
    <property type="match status" value="1"/>
</dbReference>
<evidence type="ECO:0000313" key="10">
    <source>
        <dbReference type="Proteomes" id="UP000221080"/>
    </source>
</evidence>
<evidence type="ECO:0000256" key="7">
    <source>
        <dbReference type="ARBA" id="ARBA00034770"/>
    </source>
</evidence>
<evidence type="ECO:0000256" key="1">
    <source>
        <dbReference type="ARBA" id="ARBA00004123"/>
    </source>
</evidence>
<protein>
    <submittedName>
        <fullName evidence="11">Forkhead box protein J1-A-like</fullName>
    </submittedName>
</protein>
<dbReference type="GO" id="GO:0000981">
    <property type="term" value="F:DNA-binding transcription factor activity, RNA polymerase II-specific"/>
    <property type="evidence" value="ECO:0007669"/>
    <property type="project" value="TreeGrafter"/>
</dbReference>
<dbReference type="FunFam" id="1.10.10.10:FF:000030">
    <property type="entry name" value="Forkhead box protein K2"/>
    <property type="match status" value="1"/>
</dbReference>
<dbReference type="GO" id="GO:0001947">
    <property type="term" value="P:heart looping"/>
    <property type="evidence" value="ECO:0007669"/>
    <property type="project" value="UniProtKB-ARBA"/>
</dbReference>
<dbReference type="Pfam" id="PF00250">
    <property type="entry name" value="Forkhead"/>
    <property type="match status" value="1"/>
</dbReference>
<accession>A0A9F7TRY7</accession>
<evidence type="ECO:0000256" key="8">
    <source>
        <dbReference type="PROSITE-ProRule" id="PRU00089"/>
    </source>
</evidence>
<sequence length="424" mass="47114">MDDTLTSLQWLQEFSILSDSGRQQVNSISQHQSKLFEQQLGGEAPASPLAGDLATLGMPLTPGKPRATAVPALCTLPSLVAHGHCPDEVDYKTNPHIKPLHSYATLICMAIQANKKSKVTLSCIYKWITDNFCYFRHADPNWQNSIRHNLSLNKCFIKVPRQKDEPGKGGFWKIDPEYAERLLTGAYKKQRMPPVQINPALKNQLGTISQPVMPAPTDVMGFRHVDPESQQLLEEFEEVTRLDQNWDPHLAETTLSDSWSTVKGPKRKQPYGHWAGSAQALCRSSSPLLAMEEPKVLGSLMGNFDWDALLNSALNEDLSLNECGPLSPIPQDQNLMVPGIHVNSLGASVNTTESNMLIETQKDRDVDLDKETFLATEFLQSPWIEEEAGNHPDFLSMSTVNINQLFDLGGSLSDDLDSKIESLL</sequence>
<dbReference type="InterPro" id="IPR036390">
    <property type="entry name" value="WH_DNA-bd_sf"/>
</dbReference>
<dbReference type="InterPro" id="IPR030456">
    <property type="entry name" value="TF_fork_head_CS_2"/>
</dbReference>
<dbReference type="Proteomes" id="UP000221080">
    <property type="component" value="Chromosome 2"/>
</dbReference>
<name>A0A9F7TRY7_ICTPU</name>
<reference evidence="10" key="1">
    <citation type="journal article" date="2016" name="Nat. Commun.">
        <title>The channel catfish genome sequence provides insights into the evolution of scale formation in teleosts.</title>
        <authorList>
            <person name="Liu Z."/>
            <person name="Liu S."/>
            <person name="Yao J."/>
            <person name="Bao L."/>
            <person name="Zhang J."/>
            <person name="Li Y."/>
            <person name="Jiang C."/>
            <person name="Sun L."/>
            <person name="Wang R."/>
            <person name="Zhang Y."/>
            <person name="Zhou T."/>
            <person name="Zeng Q."/>
            <person name="Fu Q."/>
            <person name="Gao S."/>
            <person name="Li N."/>
            <person name="Koren S."/>
            <person name="Jiang Y."/>
            <person name="Zimin A."/>
            <person name="Xu P."/>
            <person name="Phillippy A.M."/>
            <person name="Geng X."/>
            <person name="Song L."/>
            <person name="Sun F."/>
            <person name="Li C."/>
            <person name="Wang X."/>
            <person name="Chen A."/>
            <person name="Jin Y."/>
            <person name="Yuan Z."/>
            <person name="Yang Y."/>
            <person name="Tan S."/>
            <person name="Peatman E."/>
            <person name="Lu J."/>
            <person name="Qin Z."/>
            <person name="Dunham R."/>
            <person name="Li Z."/>
            <person name="Sonstegard T."/>
            <person name="Feng J."/>
            <person name="Danzmann R.G."/>
            <person name="Schroeder S."/>
            <person name="Scheffler B."/>
            <person name="Duke M.V."/>
            <person name="Ballard L."/>
            <person name="Kucuktas H."/>
            <person name="Kaltenboeck L."/>
            <person name="Liu H."/>
            <person name="Armbruster J."/>
            <person name="Xie Y."/>
            <person name="Kirby M.L."/>
            <person name="Tian Y."/>
            <person name="Flanagan M.E."/>
            <person name="Mu W."/>
            <person name="Waldbieser G.C."/>
        </authorList>
    </citation>
    <scope>NUCLEOTIDE SEQUENCE [LARGE SCALE GENOMIC DNA]</scope>
    <source>
        <strain evidence="10">SDA103</strain>
    </source>
</reference>
<dbReference type="OrthoDB" id="691130at2759"/>
<evidence type="ECO:0000256" key="4">
    <source>
        <dbReference type="ARBA" id="ARBA00023125"/>
    </source>
</evidence>
<keyword evidence="2" id="KW-0970">Cilium biogenesis/degradation</keyword>
<keyword evidence="10" id="KW-1185">Reference proteome</keyword>
<dbReference type="PROSITE" id="PS50039">
    <property type="entry name" value="FORK_HEAD_3"/>
    <property type="match status" value="1"/>
</dbReference>
<comment type="similarity">
    <text evidence="7">Belongs to the FOXJ1 family.</text>
</comment>
<dbReference type="GO" id="GO:0003146">
    <property type="term" value="P:heart jogging"/>
    <property type="evidence" value="ECO:0007669"/>
    <property type="project" value="UniProtKB-ARBA"/>
</dbReference>
<proteinExistence type="inferred from homology"/>